<feature type="compositionally biased region" description="Basic and acidic residues" evidence="1">
    <location>
        <begin position="14"/>
        <end position="27"/>
    </location>
</feature>
<dbReference type="RefSeq" id="WP_344077748.1">
    <property type="nucleotide sequence ID" value="NZ_BAAACA010000038.1"/>
</dbReference>
<dbReference type="EMBL" id="BAAACA010000038">
    <property type="protein sequence ID" value="GAA0617346.1"/>
    <property type="molecule type" value="Genomic_DNA"/>
</dbReference>
<feature type="region of interest" description="Disordered" evidence="1">
    <location>
        <begin position="151"/>
        <end position="199"/>
    </location>
</feature>
<name>A0ABN1GRN2_9ACTN</name>
<accession>A0ABN1GRN2</accession>
<reference evidence="2 3" key="1">
    <citation type="journal article" date="2019" name="Int. J. Syst. Evol. Microbiol.">
        <title>The Global Catalogue of Microorganisms (GCM) 10K type strain sequencing project: providing services to taxonomists for standard genome sequencing and annotation.</title>
        <authorList>
            <consortium name="The Broad Institute Genomics Platform"/>
            <consortium name="The Broad Institute Genome Sequencing Center for Infectious Disease"/>
            <person name="Wu L."/>
            <person name="Ma J."/>
        </authorList>
    </citation>
    <scope>NUCLEOTIDE SEQUENCE [LARGE SCALE GENOMIC DNA]</scope>
    <source>
        <strain evidence="2 3">JCM 5067</strain>
    </source>
</reference>
<dbReference type="Proteomes" id="UP001500668">
    <property type="component" value="Unassembled WGS sequence"/>
</dbReference>
<sequence>MNHDRMTRPGTGRPRREPAGIRPRIEPDPVDAVLGTAPATPPTASNPASGVTPDSHGIAAPAAHPLPGGTAPGAGDMAPVQSSGPVAPPAEAVRSTSFSIPPSLVARVRSAQWHTQTQPDGHHNVSELVRRVLEAEAERLEQRYNHGLPFPLVQGRLRTGPSPEGAVRGARIRAQKRAEETPPQQPRRPRLKAKDGDDQ</sequence>
<feature type="region of interest" description="Disordered" evidence="1">
    <location>
        <begin position="1"/>
        <end position="94"/>
    </location>
</feature>
<dbReference type="Gene3D" id="6.10.180.30">
    <property type="match status" value="1"/>
</dbReference>
<proteinExistence type="predicted"/>
<evidence type="ECO:0000313" key="2">
    <source>
        <dbReference type="EMBL" id="GAA0617346.1"/>
    </source>
</evidence>
<organism evidence="2 3">
    <name type="scientific">Streptomyces crystallinus</name>
    <dbReference type="NCBI Taxonomy" id="68191"/>
    <lineage>
        <taxon>Bacteria</taxon>
        <taxon>Bacillati</taxon>
        <taxon>Actinomycetota</taxon>
        <taxon>Actinomycetes</taxon>
        <taxon>Kitasatosporales</taxon>
        <taxon>Streptomycetaceae</taxon>
        <taxon>Streptomyces</taxon>
    </lineage>
</organism>
<evidence type="ECO:0008006" key="4">
    <source>
        <dbReference type="Google" id="ProtNLM"/>
    </source>
</evidence>
<gene>
    <name evidence="2" type="ORF">GCM10010394_54400</name>
</gene>
<evidence type="ECO:0000256" key="1">
    <source>
        <dbReference type="SAM" id="MobiDB-lite"/>
    </source>
</evidence>
<evidence type="ECO:0000313" key="3">
    <source>
        <dbReference type="Proteomes" id="UP001500668"/>
    </source>
</evidence>
<keyword evidence="3" id="KW-1185">Reference proteome</keyword>
<protein>
    <recommendedName>
        <fullName evidence="4">Centromere-binding protein ParB C-terminal domain-containing protein</fullName>
    </recommendedName>
</protein>
<comment type="caution">
    <text evidence="2">The sequence shown here is derived from an EMBL/GenBank/DDBJ whole genome shotgun (WGS) entry which is preliminary data.</text>
</comment>